<organism evidence="2 3">
    <name type="scientific">Sorangium cellulosum</name>
    <name type="common">Polyangium cellulosum</name>
    <dbReference type="NCBI Taxonomy" id="56"/>
    <lineage>
        <taxon>Bacteria</taxon>
        <taxon>Pseudomonadati</taxon>
        <taxon>Myxococcota</taxon>
        <taxon>Polyangia</taxon>
        <taxon>Polyangiales</taxon>
        <taxon>Polyangiaceae</taxon>
        <taxon>Sorangium</taxon>
    </lineage>
</organism>
<feature type="region of interest" description="Disordered" evidence="1">
    <location>
        <begin position="44"/>
        <end position="68"/>
    </location>
</feature>
<proteinExistence type="predicted"/>
<comment type="caution">
    <text evidence="2">The sequence shown here is derived from an EMBL/GenBank/DDBJ whole genome shotgun (WGS) entry which is preliminary data.</text>
</comment>
<dbReference type="AlphaFoldDB" id="A0A150SC29"/>
<evidence type="ECO:0000256" key="1">
    <source>
        <dbReference type="SAM" id="MobiDB-lite"/>
    </source>
</evidence>
<gene>
    <name evidence="2" type="ORF">BE17_41590</name>
</gene>
<reference evidence="2 3" key="1">
    <citation type="submission" date="2014-02" db="EMBL/GenBank/DDBJ databases">
        <title>The small core and large imbalanced accessory genome model reveals a collaborative survival strategy of Sorangium cellulosum strains in nature.</title>
        <authorList>
            <person name="Han K."/>
            <person name="Peng R."/>
            <person name="Blom J."/>
            <person name="Li Y.-Z."/>
        </authorList>
    </citation>
    <scope>NUCLEOTIDE SEQUENCE [LARGE SCALE GENOMIC DNA]</scope>
    <source>
        <strain evidence="2 3">So0011-07</strain>
    </source>
</reference>
<protein>
    <submittedName>
        <fullName evidence="2">Uncharacterized protein</fullName>
    </submittedName>
</protein>
<evidence type="ECO:0000313" key="3">
    <source>
        <dbReference type="Proteomes" id="UP000075635"/>
    </source>
</evidence>
<feature type="region of interest" description="Disordered" evidence="1">
    <location>
        <begin position="1"/>
        <end position="22"/>
    </location>
</feature>
<sequence length="68" mass="7580">MMMRNETRRTQAYTKARRHDTKARRLDKVVAGVLEAIAQIGAQRPARFSRSRGIGGAEEQPATRARAG</sequence>
<evidence type="ECO:0000313" key="2">
    <source>
        <dbReference type="EMBL" id="KYF89982.1"/>
    </source>
</evidence>
<accession>A0A150SC29</accession>
<name>A0A150SC29_SORCE</name>
<dbReference type="EMBL" id="JEMB01001164">
    <property type="protein sequence ID" value="KYF89982.1"/>
    <property type="molecule type" value="Genomic_DNA"/>
</dbReference>
<dbReference type="Proteomes" id="UP000075635">
    <property type="component" value="Unassembled WGS sequence"/>
</dbReference>